<dbReference type="AlphaFoldDB" id="A0A0W0FEI9"/>
<gene>
    <name evidence="1" type="ORF">WG66_12682</name>
</gene>
<protein>
    <submittedName>
        <fullName evidence="1">Uncharacterized protein</fullName>
    </submittedName>
</protein>
<reference evidence="1 2" key="1">
    <citation type="submission" date="2015-12" db="EMBL/GenBank/DDBJ databases">
        <title>Draft genome sequence of Moniliophthora roreri, the causal agent of frosty pod rot of cacao.</title>
        <authorList>
            <person name="Aime M.C."/>
            <person name="Diaz-Valderrama J.R."/>
            <person name="Kijpornyongpan T."/>
            <person name="Phillips-Mora W."/>
        </authorList>
    </citation>
    <scope>NUCLEOTIDE SEQUENCE [LARGE SCALE GENOMIC DNA]</scope>
    <source>
        <strain evidence="1 2">MCA 2952</strain>
    </source>
</reference>
<evidence type="ECO:0000313" key="1">
    <source>
        <dbReference type="EMBL" id="KTB34748.1"/>
    </source>
</evidence>
<dbReference type="Proteomes" id="UP000054988">
    <property type="component" value="Unassembled WGS sequence"/>
</dbReference>
<comment type="caution">
    <text evidence="1">The sequence shown here is derived from an EMBL/GenBank/DDBJ whole genome shotgun (WGS) entry which is preliminary data.</text>
</comment>
<evidence type="ECO:0000313" key="2">
    <source>
        <dbReference type="Proteomes" id="UP000054988"/>
    </source>
</evidence>
<proteinExistence type="predicted"/>
<name>A0A0W0FEI9_MONRR</name>
<organism evidence="1 2">
    <name type="scientific">Moniliophthora roreri</name>
    <name type="common">Frosty pod rot fungus</name>
    <name type="synonym">Monilia roreri</name>
    <dbReference type="NCBI Taxonomy" id="221103"/>
    <lineage>
        <taxon>Eukaryota</taxon>
        <taxon>Fungi</taxon>
        <taxon>Dikarya</taxon>
        <taxon>Basidiomycota</taxon>
        <taxon>Agaricomycotina</taxon>
        <taxon>Agaricomycetes</taxon>
        <taxon>Agaricomycetidae</taxon>
        <taxon>Agaricales</taxon>
        <taxon>Marasmiineae</taxon>
        <taxon>Marasmiaceae</taxon>
        <taxon>Moniliophthora</taxon>
    </lineage>
</organism>
<accession>A0A0W0FEI9</accession>
<sequence>MTHQRVGRMILKSMVVQKKKGVHVIHTRHPVDPILTNIFG</sequence>
<dbReference type="EMBL" id="LATX01002041">
    <property type="protein sequence ID" value="KTB34748.1"/>
    <property type="molecule type" value="Genomic_DNA"/>
</dbReference>